<evidence type="ECO:0000313" key="2">
    <source>
        <dbReference type="Proteomes" id="UP000195221"/>
    </source>
</evidence>
<gene>
    <name evidence="1" type="ORF">PAMC26577_04775</name>
</gene>
<sequence>MSLQYHIALEALRLSRGYASAAQSLAEVMITVFFLVDAGYGEISREMFSATEVVIAECFEKGRGQNEWSLDVHGYEAFAALVNLHDQQLRRAPLTEILRAKDRLQAFMDGKKI</sequence>
<comment type="caution">
    <text evidence="1">The sequence shown here is derived from an EMBL/GenBank/DDBJ whole genome shotgun (WGS) entry which is preliminary data.</text>
</comment>
<dbReference type="Proteomes" id="UP000195221">
    <property type="component" value="Unassembled WGS sequence"/>
</dbReference>
<name>A0A242N483_CABSO</name>
<organism evidence="1 2">
    <name type="scientific">Caballeronia sordidicola</name>
    <name type="common">Burkholderia sordidicola</name>
    <dbReference type="NCBI Taxonomy" id="196367"/>
    <lineage>
        <taxon>Bacteria</taxon>
        <taxon>Pseudomonadati</taxon>
        <taxon>Pseudomonadota</taxon>
        <taxon>Betaproteobacteria</taxon>
        <taxon>Burkholderiales</taxon>
        <taxon>Burkholderiaceae</taxon>
        <taxon>Caballeronia</taxon>
    </lineage>
</organism>
<evidence type="ECO:0000313" key="1">
    <source>
        <dbReference type="EMBL" id="OTP78480.1"/>
    </source>
</evidence>
<evidence type="ECO:0008006" key="3">
    <source>
        <dbReference type="Google" id="ProtNLM"/>
    </source>
</evidence>
<dbReference type="EMBL" id="NBTZ01000023">
    <property type="protein sequence ID" value="OTP78480.1"/>
    <property type="molecule type" value="Genomic_DNA"/>
</dbReference>
<reference evidence="1 2" key="1">
    <citation type="submission" date="2017-03" db="EMBL/GenBank/DDBJ databases">
        <title>Genome analysis of strain PAMC 26577.</title>
        <authorList>
            <person name="Oh H.-M."/>
            <person name="Yang J.-A."/>
        </authorList>
    </citation>
    <scope>NUCLEOTIDE SEQUENCE [LARGE SCALE GENOMIC DNA]</scope>
    <source>
        <strain evidence="1 2">PAMC 26577</strain>
    </source>
</reference>
<accession>A0A242N483</accession>
<dbReference type="AlphaFoldDB" id="A0A242N483"/>
<proteinExistence type="predicted"/>
<protein>
    <recommendedName>
        <fullName evidence="3">Fis family transcriptional regulator</fullName>
    </recommendedName>
</protein>